<feature type="transmembrane region" description="Helical" evidence="1">
    <location>
        <begin position="7"/>
        <end position="32"/>
    </location>
</feature>
<dbReference type="EMBL" id="VFPD01000001">
    <property type="protein sequence ID" value="TQM20736.1"/>
    <property type="molecule type" value="Genomic_DNA"/>
</dbReference>
<evidence type="ECO:0000313" key="3">
    <source>
        <dbReference type="Proteomes" id="UP000316437"/>
    </source>
</evidence>
<protein>
    <submittedName>
        <fullName evidence="2">Uncharacterized protein</fullName>
    </submittedName>
</protein>
<keyword evidence="1" id="KW-1133">Transmembrane helix</keyword>
<comment type="caution">
    <text evidence="2">The sequence shown here is derived from an EMBL/GenBank/DDBJ whole genome shotgun (WGS) entry which is preliminary data.</text>
</comment>
<keyword evidence="1" id="KW-0812">Transmembrane</keyword>
<feature type="transmembrane region" description="Helical" evidence="1">
    <location>
        <begin position="38"/>
        <end position="61"/>
    </location>
</feature>
<dbReference type="RefSeq" id="WP_142014504.1">
    <property type="nucleotide sequence ID" value="NZ_VFPD01000001.1"/>
</dbReference>
<proteinExistence type="predicted"/>
<dbReference type="Proteomes" id="UP000316437">
    <property type="component" value="Unassembled WGS sequence"/>
</dbReference>
<dbReference type="AlphaFoldDB" id="A0A543EGP1"/>
<evidence type="ECO:0000313" key="2">
    <source>
        <dbReference type="EMBL" id="TQM20736.1"/>
    </source>
</evidence>
<accession>A0A543EGP1</accession>
<sequence length="215" mass="24816">MVLISKILFFTSHHGFYTVILLLVFFGGLSYLTKKAWFLIPIIPLAILNGFGGQFLNAWFLNKYGVESTAIITSDVETNSTLNDMYIHDYEAIVKKQDGKYISTFFSTTTASIYPIENAIRIPQTEVSFPVKYIPGYEKNIVILYNQSDEGQANLKYSKLAPVNSARIKYEADKTNKEFIEEYIAALEDYVKYYDNETYKEKIKELKQELEQLKQ</sequence>
<name>A0A543EGP1_9FLAO</name>
<organism evidence="2 3">
    <name type="scientific">Chryseobacterium aquifrigidense</name>
    <dbReference type="NCBI Taxonomy" id="558021"/>
    <lineage>
        <taxon>Bacteria</taxon>
        <taxon>Pseudomonadati</taxon>
        <taxon>Bacteroidota</taxon>
        <taxon>Flavobacteriia</taxon>
        <taxon>Flavobacteriales</taxon>
        <taxon>Weeksellaceae</taxon>
        <taxon>Chryseobacterium group</taxon>
        <taxon>Chryseobacterium</taxon>
    </lineage>
</organism>
<evidence type="ECO:0000256" key="1">
    <source>
        <dbReference type="SAM" id="Phobius"/>
    </source>
</evidence>
<keyword evidence="1" id="KW-0472">Membrane</keyword>
<keyword evidence="3" id="KW-1185">Reference proteome</keyword>
<gene>
    <name evidence="2" type="ORF">FB551_0410</name>
</gene>
<reference evidence="2 3" key="1">
    <citation type="submission" date="2019-06" db="EMBL/GenBank/DDBJ databases">
        <title>Sorghum-associated microbial communities from plants grown in Nebraska, USA.</title>
        <authorList>
            <person name="Schachtman D."/>
        </authorList>
    </citation>
    <scope>NUCLEOTIDE SEQUENCE [LARGE SCALE GENOMIC DNA]</scope>
    <source>
        <strain evidence="2 3">110</strain>
    </source>
</reference>